<keyword evidence="9 11" id="KW-0472">Membrane</keyword>
<evidence type="ECO:0000256" key="10">
    <source>
        <dbReference type="ARBA" id="ARBA00023310"/>
    </source>
</evidence>
<comment type="subcellular location">
    <subcellularLocation>
        <location evidence="11">Cell membrane</location>
        <topology evidence="11">Multi-pass membrane protein</topology>
    </subcellularLocation>
    <subcellularLocation>
        <location evidence="1">Membrane</location>
        <topology evidence="1">Multi-pass membrane protein</topology>
    </subcellularLocation>
</comment>
<dbReference type="InterPro" id="IPR045082">
    <property type="entry name" value="ATP_syn_F0_a_bact/chloroplast"/>
</dbReference>
<keyword evidence="10 11" id="KW-0066">ATP synthesis</keyword>
<reference evidence="12 13" key="1">
    <citation type="submission" date="2018-10" db="EMBL/GenBank/DDBJ databases">
        <title>Thermophilic Lithotrophy and Phototrophy in an Intertidal, Iron-rich, Geothermal Spring.</title>
        <authorList>
            <person name="Ward L.M."/>
            <person name="Idei A."/>
            <person name="Nakagawa M."/>
            <person name="Ueno Y."/>
            <person name="Fischer W."/>
            <person name="Mcglynn S.E."/>
        </authorList>
    </citation>
    <scope>NUCLEOTIDE SEQUENCE [LARGE SCALE GENOMIC DNA]</scope>
    <source>
        <strain evidence="12">J137</strain>
    </source>
</reference>
<evidence type="ECO:0000256" key="7">
    <source>
        <dbReference type="ARBA" id="ARBA00022989"/>
    </source>
</evidence>
<gene>
    <name evidence="11" type="primary">atpB</name>
    <name evidence="12" type="ORF">D6810_03335</name>
</gene>
<dbReference type="HAMAP" id="MF_01393">
    <property type="entry name" value="ATP_synth_a_bact"/>
    <property type="match status" value="1"/>
</dbReference>
<dbReference type="GO" id="GO:0042777">
    <property type="term" value="P:proton motive force-driven plasma membrane ATP synthesis"/>
    <property type="evidence" value="ECO:0007669"/>
    <property type="project" value="TreeGrafter"/>
</dbReference>
<feature type="transmembrane region" description="Helical" evidence="11">
    <location>
        <begin position="228"/>
        <end position="251"/>
    </location>
</feature>
<dbReference type="PANTHER" id="PTHR42823:SF3">
    <property type="entry name" value="ATP SYNTHASE SUBUNIT A, CHLOROPLASTIC"/>
    <property type="match status" value="1"/>
</dbReference>
<keyword evidence="3 11" id="KW-0813">Transport</keyword>
<dbReference type="GO" id="GO:0046933">
    <property type="term" value="F:proton-transporting ATP synthase activity, rotational mechanism"/>
    <property type="evidence" value="ECO:0007669"/>
    <property type="project" value="UniProtKB-UniRule"/>
</dbReference>
<proteinExistence type="inferred from homology"/>
<dbReference type="PRINTS" id="PR00123">
    <property type="entry name" value="ATPASEA"/>
</dbReference>
<evidence type="ECO:0000256" key="3">
    <source>
        <dbReference type="ARBA" id="ARBA00022448"/>
    </source>
</evidence>
<feature type="transmembrane region" description="Helical" evidence="11">
    <location>
        <begin position="170"/>
        <end position="190"/>
    </location>
</feature>
<keyword evidence="7 11" id="KW-1133">Transmembrane helix</keyword>
<keyword evidence="4 11" id="KW-0138">CF(0)</keyword>
<evidence type="ECO:0000256" key="6">
    <source>
        <dbReference type="ARBA" id="ARBA00022781"/>
    </source>
</evidence>
<dbReference type="AlphaFoldDB" id="A0A3M0YZE2"/>
<keyword evidence="6 11" id="KW-0375">Hydrogen ion transport</keyword>
<evidence type="ECO:0000256" key="9">
    <source>
        <dbReference type="ARBA" id="ARBA00023136"/>
    </source>
</evidence>
<dbReference type="InterPro" id="IPR000568">
    <property type="entry name" value="ATP_synth_F0_asu"/>
</dbReference>
<dbReference type="PANTHER" id="PTHR42823">
    <property type="entry name" value="ATP SYNTHASE SUBUNIT A, CHLOROPLASTIC"/>
    <property type="match status" value="1"/>
</dbReference>
<comment type="caution">
    <text evidence="12">The sequence shown here is derived from an EMBL/GenBank/DDBJ whole genome shotgun (WGS) entry which is preliminary data.</text>
</comment>
<keyword evidence="5 11" id="KW-0812">Transmembrane</keyword>
<feature type="transmembrane region" description="Helical" evidence="11">
    <location>
        <begin position="32"/>
        <end position="51"/>
    </location>
</feature>
<dbReference type="CDD" id="cd00310">
    <property type="entry name" value="ATP-synt_Fo_a_6"/>
    <property type="match status" value="1"/>
</dbReference>
<sequence>MFQIPVEIIKLKPEVLFYIWDFPITSTFTTNILTTLTVVILCFWASSFSVLKPSKLQLWIEMLVTGLIDFVSQLSESREVAKKIVPIVLSLVGFILISNLILSLIPFAGAITYQGKGLFRASTSDVNFTLPLAFCVVSLSQMLFIKRKNILGYLFKFLPLDVVLHKFRKGLLSGFSSIIDIFIGFLDIIGEFAKIVSLSLRLFGNMFAGELLLKVFMSLFAIFLPVPIILLGSLSGLIQAVVFGALAASYLKSSIQSEDN</sequence>
<name>A0A3M0YZE2_9BACT</name>
<evidence type="ECO:0000256" key="4">
    <source>
        <dbReference type="ARBA" id="ARBA00022547"/>
    </source>
</evidence>
<evidence type="ECO:0000256" key="8">
    <source>
        <dbReference type="ARBA" id="ARBA00023065"/>
    </source>
</evidence>
<dbReference type="PROSITE" id="PS00449">
    <property type="entry name" value="ATPASE_A"/>
    <property type="match status" value="1"/>
</dbReference>
<evidence type="ECO:0000256" key="2">
    <source>
        <dbReference type="ARBA" id="ARBA00006810"/>
    </source>
</evidence>
<dbReference type="Gene3D" id="1.20.120.220">
    <property type="entry name" value="ATP synthase, F0 complex, subunit A"/>
    <property type="match status" value="1"/>
</dbReference>
<evidence type="ECO:0000313" key="13">
    <source>
        <dbReference type="Proteomes" id="UP000269410"/>
    </source>
</evidence>
<feature type="transmembrane region" description="Helical" evidence="11">
    <location>
        <begin position="87"/>
        <end position="113"/>
    </location>
</feature>
<dbReference type="InterPro" id="IPR035908">
    <property type="entry name" value="F0_ATP_A_sf"/>
</dbReference>
<evidence type="ECO:0000313" key="12">
    <source>
        <dbReference type="EMBL" id="RMD76656.1"/>
    </source>
</evidence>
<dbReference type="InterPro" id="IPR023011">
    <property type="entry name" value="ATP_synth_F0_asu_AS"/>
</dbReference>
<protein>
    <recommendedName>
        <fullName evidence="11">ATP synthase subunit a</fullName>
    </recommendedName>
    <alternativeName>
        <fullName evidence="11">ATP synthase F0 sector subunit a</fullName>
    </alternativeName>
    <alternativeName>
        <fullName evidence="11">F-ATPase subunit 6</fullName>
    </alternativeName>
</protein>
<keyword evidence="11" id="KW-1003">Cell membrane</keyword>
<evidence type="ECO:0000256" key="5">
    <source>
        <dbReference type="ARBA" id="ARBA00022692"/>
    </source>
</evidence>
<dbReference type="SUPFAM" id="SSF81336">
    <property type="entry name" value="F1F0 ATP synthase subunit A"/>
    <property type="match status" value="1"/>
</dbReference>
<dbReference type="GO" id="GO:0045259">
    <property type="term" value="C:proton-transporting ATP synthase complex"/>
    <property type="evidence" value="ECO:0007669"/>
    <property type="project" value="UniProtKB-KW"/>
</dbReference>
<dbReference type="EMBL" id="RFKV01000114">
    <property type="protein sequence ID" value="RMD76656.1"/>
    <property type="molecule type" value="Genomic_DNA"/>
</dbReference>
<dbReference type="GO" id="GO:0005886">
    <property type="term" value="C:plasma membrane"/>
    <property type="evidence" value="ECO:0007669"/>
    <property type="project" value="UniProtKB-SubCell"/>
</dbReference>
<feature type="transmembrane region" description="Helical" evidence="11">
    <location>
        <begin position="202"/>
        <end position="222"/>
    </location>
</feature>
<accession>A0A3M0YZE2</accession>
<dbReference type="Pfam" id="PF00119">
    <property type="entry name" value="ATP-synt_A"/>
    <property type="match status" value="1"/>
</dbReference>
<organism evidence="12 13">
    <name type="scientific">Candidatus Dojkabacteria bacterium</name>
    <dbReference type="NCBI Taxonomy" id="2099670"/>
    <lineage>
        <taxon>Bacteria</taxon>
        <taxon>Candidatus Dojkabacteria</taxon>
    </lineage>
</organism>
<evidence type="ECO:0000256" key="1">
    <source>
        <dbReference type="ARBA" id="ARBA00004141"/>
    </source>
</evidence>
<comment type="similarity">
    <text evidence="2 11">Belongs to the ATPase A chain family.</text>
</comment>
<feature type="transmembrane region" description="Helical" evidence="11">
    <location>
        <begin position="125"/>
        <end position="145"/>
    </location>
</feature>
<evidence type="ECO:0000256" key="11">
    <source>
        <dbReference type="HAMAP-Rule" id="MF_01393"/>
    </source>
</evidence>
<keyword evidence="8 11" id="KW-0406">Ion transport</keyword>
<dbReference type="Proteomes" id="UP000269410">
    <property type="component" value="Unassembled WGS sequence"/>
</dbReference>
<comment type="function">
    <text evidence="11">Key component of the proton channel; it plays a direct role in the translocation of protons across the membrane.</text>
</comment>